<keyword evidence="3" id="KW-1003">Cell membrane</keyword>
<name>A0A5B8RA37_9ZZZZ</name>
<feature type="transmembrane region" description="Helical" evidence="8">
    <location>
        <begin position="57"/>
        <end position="75"/>
    </location>
</feature>
<dbReference type="GO" id="GO:0022857">
    <property type="term" value="F:transmembrane transporter activity"/>
    <property type="evidence" value="ECO:0007669"/>
    <property type="project" value="TreeGrafter"/>
</dbReference>
<keyword evidence="2" id="KW-0813">Transport</keyword>
<comment type="subcellular location">
    <subcellularLocation>
        <location evidence="1">Cell inner membrane</location>
        <topology evidence="1">Multi-pass membrane protein</topology>
    </subcellularLocation>
</comment>
<evidence type="ECO:0000259" key="9">
    <source>
        <dbReference type="Pfam" id="PF04290"/>
    </source>
</evidence>
<organism evidence="10">
    <name type="scientific">uncultured organism</name>
    <dbReference type="NCBI Taxonomy" id="155900"/>
    <lineage>
        <taxon>unclassified sequences</taxon>
        <taxon>environmental samples</taxon>
    </lineage>
</organism>
<proteinExistence type="predicted"/>
<feature type="transmembrane region" description="Helical" evidence="8">
    <location>
        <begin position="96"/>
        <end position="124"/>
    </location>
</feature>
<evidence type="ECO:0000256" key="3">
    <source>
        <dbReference type="ARBA" id="ARBA00022475"/>
    </source>
</evidence>
<dbReference type="Pfam" id="PF04290">
    <property type="entry name" value="DctQ"/>
    <property type="match status" value="1"/>
</dbReference>
<evidence type="ECO:0000256" key="4">
    <source>
        <dbReference type="ARBA" id="ARBA00022519"/>
    </source>
</evidence>
<feature type="transmembrane region" description="Helical" evidence="8">
    <location>
        <begin position="21"/>
        <end position="42"/>
    </location>
</feature>
<dbReference type="AlphaFoldDB" id="A0A5B8RA37"/>
<feature type="domain" description="Tripartite ATP-independent periplasmic transporters DctQ component" evidence="9">
    <location>
        <begin position="34"/>
        <end position="164"/>
    </location>
</feature>
<dbReference type="EMBL" id="MN079089">
    <property type="protein sequence ID" value="QEA04788.1"/>
    <property type="molecule type" value="Genomic_DNA"/>
</dbReference>
<evidence type="ECO:0000256" key="7">
    <source>
        <dbReference type="ARBA" id="ARBA00023136"/>
    </source>
</evidence>
<dbReference type="PANTHER" id="PTHR35011:SF10">
    <property type="entry name" value="TRAP TRANSPORTER SMALL PERMEASE PROTEIN"/>
    <property type="match status" value="1"/>
</dbReference>
<dbReference type="GO" id="GO:0005886">
    <property type="term" value="C:plasma membrane"/>
    <property type="evidence" value="ECO:0007669"/>
    <property type="project" value="UniProtKB-SubCell"/>
</dbReference>
<keyword evidence="4" id="KW-0997">Cell inner membrane</keyword>
<accession>A0A5B8RA37</accession>
<evidence type="ECO:0000256" key="6">
    <source>
        <dbReference type="ARBA" id="ARBA00022989"/>
    </source>
</evidence>
<gene>
    <name evidence="10" type="ORF">KBTEX_01096</name>
</gene>
<evidence type="ECO:0000256" key="5">
    <source>
        <dbReference type="ARBA" id="ARBA00022692"/>
    </source>
</evidence>
<sequence>MERIARTLDCLITGMDVVSLWLARLGGLLILATVAMVTLEILSRGLLGESLGASTELSGYVLAISASWSFAHSLLRKAHIRIDVLYVLMPRPVRAVLDLLALAMLALFCVFVVGAVTGVAGNSFADNALANTPLQTPLWVPQGLWAGGLIWFSLVVAVLLLRVLVALIARDPAGAQRVAGSATLDEQIEAEGGEA</sequence>
<evidence type="ECO:0000256" key="8">
    <source>
        <dbReference type="SAM" id="Phobius"/>
    </source>
</evidence>
<dbReference type="InterPro" id="IPR055348">
    <property type="entry name" value="DctQ"/>
</dbReference>
<keyword evidence="5 8" id="KW-0812">Transmembrane</keyword>
<evidence type="ECO:0000256" key="1">
    <source>
        <dbReference type="ARBA" id="ARBA00004429"/>
    </source>
</evidence>
<dbReference type="GO" id="GO:0015740">
    <property type="term" value="P:C4-dicarboxylate transport"/>
    <property type="evidence" value="ECO:0007669"/>
    <property type="project" value="TreeGrafter"/>
</dbReference>
<keyword evidence="6 8" id="KW-1133">Transmembrane helix</keyword>
<evidence type="ECO:0000313" key="10">
    <source>
        <dbReference type="EMBL" id="QEA04788.1"/>
    </source>
</evidence>
<feature type="transmembrane region" description="Helical" evidence="8">
    <location>
        <begin position="144"/>
        <end position="169"/>
    </location>
</feature>
<dbReference type="PANTHER" id="PTHR35011">
    <property type="entry name" value="2,3-DIKETO-L-GULONATE TRAP TRANSPORTER SMALL PERMEASE PROTEIN YIAM"/>
    <property type="match status" value="1"/>
</dbReference>
<evidence type="ECO:0000256" key="2">
    <source>
        <dbReference type="ARBA" id="ARBA00022448"/>
    </source>
</evidence>
<dbReference type="InterPro" id="IPR007387">
    <property type="entry name" value="TRAP_DctQ"/>
</dbReference>
<keyword evidence="7 8" id="KW-0472">Membrane</keyword>
<protein>
    <recommendedName>
        <fullName evidence="9">Tripartite ATP-independent periplasmic transporters DctQ component domain-containing protein</fullName>
    </recommendedName>
</protein>
<reference evidence="10" key="1">
    <citation type="submission" date="2019-06" db="EMBL/GenBank/DDBJ databases">
        <authorList>
            <person name="Murdoch R.W."/>
            <person name="Fathepure B."/>
        </authorList>
    </citation>
    <scope>NUCLEOTIDE SEQUENCE</scope>
</reference>